<evidence type="ECO:0000256" key="2">
    <source>
        <dbReference type="ARBA" id="ARBA00023002"/>
    </source>
</evidence>
<feature type="domain" description="Flavodoxin-like fold" evidence="3">
    <location>
        <begin position="4"/>
        <end position="175"/>
    </location>
</feature>
<dbReference type="Pfam" id="PF02525">
    <property type="entry name" value="Flavodoxin_2"/>
    <property type="match status" value="1"/>
</dbReference>
<dbReference type="PANTHER" id="PTHR10204">
    <property type="entry name" value="NAD P H OXIDOREDUCTASE-RELATED"/>
    <property type="match status" value="1"/>
</dbReference>
<name>A0A1B0ZT68_9RHOB</name>
<organism evidence="4 5">
    <name type="scientific">Phaeobacter gallaeciensis</name>
    <dbReference type="NCBI Taxonomy" id="60890"/>
    <lineage>
        <taxon>Bacteria</taxon>
        <taxon>Pseudomonadati</taxon>
        <taxon>Pseudomonadota</taxon>
        <taxon>Alphaproteobacteria</taxon>
        <taxon>Rhodobacterales</taxon>
        <taxon>Roseobacteraceae</taxon>
        <taxon>Phaeobacter</taxon>
    </lineage>
</organism>
<accession>A0A1B0ZT68</accession>
<dbReference type="InterPro" id="IPR051545">
    <property type="entry name" value="NAD(P)H_dehydrogenase_qn"/>
</dbReference>
<dbReference type="AlphaFoldDB" id="A0A1B0ZT68"/>
<dbReference type="Proteomes" id="UP000092565">
    <property type="component" value="Chromosome"/>
</dbReference>
<proteinExistence type="inferred from homology"/>
<dbReference type="Gene3D" id="3.40.50.360">
    <property type="match status" value="1"/>
</dbReference>
<dbReference type="PATRIC" id="fig|60890.4.peg.2411"/>
<dbReference type="InterPro" id="IPR029039">
    <property type="entry name" value="Flavoprotein-like_sf"/>
</dbReference>
<gene>
    <name evidence="4" type="ORF">JL2886_02483</name>
</gene>
<reference evidence="4 5" key="1">
    <citation type="submission" date="2016-04" db="EMBL/GenBank/DDBJ databases">
        <authorList>
            <person name="Evans L.H."/>
            <person name="Alamgir A."/>
            <person name="Owens N."/>
            <person name="Weber N.D."/>
            <person name="Virtaneva K."/>
            <person name="Barbian K."/>
            <person name="Babar A."/>
            <person name="Rosenke K."/>
        </authorList>
    </citation>
    <scope>NUCLEOTIDE SEQUENCE [LARGE SCALE GENOMIC DNA]</scope>
    <source>
        <strain evidence="4 5">JL2886</strain>
    </source>
</reference>
<dbReference type="PANTHER" id="PTHR10204:SF34">
    <property type="entry name" value="NAD(P)H DEHYDROGENASE [QUINONE] 1 ISOFORM 1"/>
    <property type="match status" value="1"/>
</dbReference>
<evidence type="ECO:0000259" key="3">
    <source>
        <dbReference type="Pfam" id="PF02525"/>
    </source>
</evidence>
<evidence type="ECO:0000256" key="1">
    <source>
        <dbReference type="ARBA" id="ARBA00006252"/>
    </source>
</evidence>
<dbReference type="InterPro" id="IPR003680">
    <property type="entry name" value="Flavodoxin_fold"/>
</dbReference>
<keyword evidence="5" id="KW-1185">Reference proteome</keyword>
<sequence length="197" mass="21349">MSTKKIIVLNGHPGETSLSKSLCDTYAASAKAKGHTVRYHDISAMQFDMDYGQGGYKNPKPLEPDLEAFLADLEWADHVVVATPLWWGAIPAKLKGVFDRALLPGRTFDTRNPNMMGVPAPMLTGKTARVLLTSDTPPLLLRLIYSNAIKKIISRQILGFVGVKPTRFSSFAPATDAKGKKVEGWLQKVAGLGAKAA</sequence>
<keyword evidence="2" id="KW-0560">Oxidoreductase</keyword>
<comment type="similarity">
    <text evidence="1">Belongs to the NAD(P)H dehydrogenase (quinone) family.</text>
</comment>
<protein>
    <submittedName>
        <fullName evidence="4">NAD(P)H dehydrogenase</fullName>
    </submittedName>
</protein>
<dbReference type="GO" id="GO:0005829">
    <property type="term" value="C:cytosol"/>
    <property type="evidence" value="ECO:0007669"/>
    <property type="project" value="TreeGrafter"/>
</dbReference>
<dbReference type="SUPFAM" id="SSF52218">
    <property type="entry name" value="Flavoproteins"/>
    <property type="match status" value="1"/>
</dbReference>
<dbReference type="OrthoDB" id="9798454at2"/>
<dbReference type="RefSeq" id="WP_065272205.1">
    <property type="nucleotide sequence ID" value="NZ_CP015124.1"/>
</dbReference>
<evidence type="ECO:0000313" key="4">
    <source>
        <dbReference type="EMBL" id="ANP37372.1"/>
    </source>
</evidence>
<dbReference type="EMBL" id="CP015124">
    <property type="protein sequence ID" value="ANP37372.1"/>
    <property type="molecule type" value="Genomic_DNA"/>
</dbReference>
<evidence type="ECO:0000313" key="5">
    <source>
        <dbReference type="Proteomes" id="UP000092565"/>
    </source>
</evidence>
<dbReference type="GO" id="GO:0003955">
    <property type="term" value="F:NAD(P)H dehydrogenase (quinone) activity"/>
    <property type="evidence" value="ECO:0007669"/>
    <property type="project" value="TreeGrafter"/>
</dbReference>